<evidence type="ECO:0000256" key="2">
    <source>
        <dbReference type="SAM" id="SignalP"/>
    </source>
</evidence>
<keyword evidence="4" id="KW-1185">Reference proteome</keyword>
<reference evidence="3 4" key="1">
    <citation type="submission" date="2024-02" db="EMBL/GenBank/DDBJ databases">
        <title>Chromosome-scale genome assembly of the rough periwinkle Littorina saxatilis.</title>
        <authorList>
            <person name="De Jode A."/>
            <person name="Faria R."/>
            <person name="Formenti G."/>
            <person name="Sims Y."/>
            <person name="Smith T.P."/>
            <person name="Tracey A."/>
            <person name="Wood J.M.D."/>
            <person name="Zagrodzka Z.B."/>
            <person name="Johannesson K."/>
            <person name="Butlin R.K."/>
            <person name="Leder E.H."/>
        </authorList>
    </citation>
    <scope>NUCLEOTIDE SEQUENCE [LARGE SCALE GENOMIC DNA]</scope>
    <source>
        <strain evidence="3">Snail1</strain>
        <tissue evidence="3">Muscle</tissue>
    </source>
</reference>
<gene>
    <name evidence="3" type="ORF">V1264_002973</name>
</gene>
<feature type="region of interest" description="Disordered" evidence="1">
    <location>
        <begin position="102"/>
        <end position="121"/>
    </location>
</feature>
<accession>A0AAN9B4F0</accession>
<evidence type="ECO:0000313" key="4">
    <source>
        <dbReference type="Proteomes" id="UP001374579"/>
    </source>
</evidence>
<proteinExistence type="predicted"/>
<feature type="chain" id="PRO_5042927679" evidence="2">
    <location>
        <begin position="23"/>
        <end position="206"/>
    </location>
</feature>
<sequence>MKAVYLLAVVVVVAVLVPETEAGFFESIGRSLRRGVETVGRGVRQGAETVGRGVRTGVSTLGRGVKTGVSTLGRGVKTGVTTLGRGVKTGVRTVGSGVSSVGSGLKSGWNSGNGRVDPKSDGCLRPATGTSNTARHVYTTHVVWLEPTTTQVGVNGVMKPVRKIRSDVCPPTASCHENKETITRNLRRREQPASSSFQQRSLNEIE</sequence>
<keyword evidence="2" id="KW-0732">Signal</keyword>
<feature type="compositionally biased region" description="Polar residues" evidence="1">
    <location>
        <begin position="192"/>
        <end position="206"/>
    </location>
</feature>
<feature type="region of interest" description="Disordered" evidence="1">
    <location>
        <begin position="186"/>
        <end position="206"/>
    </location>
</feature>
<dbReference type="AlphaFoldDB" id="A0AAN9B4F0"/>
<protein>
    <submittedName>
        <fullName evidence="3">Uncharacterized protein</fullName>
    </submittedName>
</protein>
<organism evidence="3 4">
    <name type="scientific">Littorina saxatilis</name>
    <dbReference type="NCBI Taxonomy" id="31220"/>
    <lineage>
        <taxon>Eukaryota</taxon>
        <taxon>Metazoa</taxon>
        <taxon>Spiralia</taxon>
        <taxon>Lophotrochozoa</taxon>
        <taxon>Mollusca</taxon>
        <taxon>Gastropoda</taxon>
        <taxon>Caenogastropoda</taxon>
        <taxon>Littorinimorpha</taxon>
        <taxon>Littorinoidea</taxon>
        <taxon>Littorinidae</taxon>
        <taxon>Littorina</taxon>
    </lineage>
</organism>
<evidence type="ECO:0000256" key="1">
    <source>
        <dbReference type="SAM" id="MobiDB-lite"/>
    </source>
</evidence>
<comment type="caution">
    <text evidence="3">The sequence shown here is derived from an EMBL/GenBank/DDBJ whole genome shotgun (WGS) entry which is preliminary data.</text>
</comment>
<dbReference type="Proteomes" id="UP001374579">
    <property type="component" value="Unassembled WGS sequence"/>
</dbReference>
<dbReference type="EMBL" id="JBAMIC010000012">
    <property type="protein sequence ID" value="KAK7098737.1"/>
    <property type="molecule type" value="Genomic_DNA"/>
</dbReference>
<feature type="signal peptide" evidence="2">
    <location>
        <begin position="1"/>
        <end position="22"/>
    </location>
</feature>
<evidence type="ECO:0000313" key="3">
    <source>
        <dbReference type="EMBL" id="KAK7098737.1"/>
    </source>
</evidence>
<name>A0AAN9B4F0_9CAEN</name>